<evidence type="ECO:0000256" key="1">
    <source>
        <dbReference type="SAM" id="MobiDB-lite"/>
    </source>
</evidence>
<dbReference type="RefSeq" id="WP_303304031.1">
    <property type="nucleotide sequence ID" value="NZ_JAUOEL010000009.1"/>
</dbReference>
<evidence type="ECO:0000256" key="2">
    <source>
        <dbReference type="SAM" id="SignalP"/>
    </source>
</evidence>
<keyword evidence="2" id="KW-0732">Signal</keyword>
<evidence type="ECO:0000313" key="3">
    <source>
        <dbReference type="EMBL" id="MDO5976708.1"/>
    </source>
</evidence>
<gene>
    <name evidence="3" type="ORF">Q4Q40_21100</name>
</gene>
<feature type="compositionally biased region" description="Low complexity" evidence="1">
    <location>
        <begin position="271"/>
        <end position="283"/>
    </location>
</feature>
<feature type="chain" id="PRO_5045723502" evidence="2">
    <location>
        <begin position="22"/>
        <end position="411"/>
    </location>
</feature>
<reference evidence="3" key="1">
    <citation type="submission" date="2023-07" db="EMBL/GenBank/DDBJ databases">
        <title>Two novel species in the genus Flavivirga.</title>
        <authorList>
            <person name="Kwon K."/>
        </authorList>
    </citation>
    <scope>NUCLEOTIDE SEQUENCE</scope>
    <source>
        <strain evidence="3">KACC 14158</strain>
    </source>
</reference>
<feature type="region of interest" description="Disordered" evidence="1">
    <location>
        <begin position="266"/>
        <end position="286"/>
    </location>
</feature>
<sequence>MKKLFTFILAVLLTATTFAQAPEKMSYQAVIRDGAGALVTNQVVGMQISILQTTATGTVVYKENQTPTTNVNGLVTLEIGTGTVLSGNFTTIDWSSGPSFIKTETDPTGGTSYTIAGTSQLLSVPYALQAKKAENGISTAQANEIAANTLKVGYTDALVSDNDHVVANTAKVGAITGTATGQMQYWNGTAWVIVAAGTTGQRLTNLNGVPIWTNIDPTSGLMWQDITSATGKIWMDRNLGASQVATSSNDADAYGDLYQWGRAADGHESRTSSTTATLATSDTPGHGDFITNSSPADWRSSQNDNLWQGVSGTNNPCPSGYRLPTEAEWGNERTSWDSNNSAGAFASPLKLPVAGYRRSSSGSLYNVGSYGLYWSSTVSGTNASTLYFLSSDAYMNSYGRAYGFSVRCLKD</sequence>
<accession>A0ABT8WU51</accession>
<protein>
    <submittedName>
        <fullName evidence="3">FISUMP domain-containing protein</fullName>
    </submittedName>
</protein>
<organism evidence="3 4">
    <name type="scientific">Flavivirga jejuensis</name>
    <dbReference type="NCBI Taxonomy" id="870487"/>
    <lineage>
        <taxon>Bacteria</taxon>
        <taxon>Pseudomonadati</taxon>
        <taxon>Bacteroidota</taxon>
        <taxon>Flavobacteriia</taxon>
        <taxon>Flavobacteriales</taxon>
        <taxon>Flavobacteriaceae</taxon>
        <taxon>Flavivirga</taxon>
    </lineage>
</organism>
<evidence type="ECO:0000313" key="4">
    <source>
        <dbReference type="Proteomes" id="UP001176806"/>
    </source>
</evidence>
<dbReference type="Proteomes" id="UP001176806">
    <property type="component" value="Unassembled WGS sequence"/>
</dbReference>
<comment type="caution">
    <text evidence="3">The sequence shown here is derived from an EMBL/GenBank/DDBJ whole genome shotgun (WGS) entry which is preliminary data.</text>
</comment>
<proteinExistence type="predicted"/>
<feature type="signal peptide" evidence="2">
    <location>
        <begin position="1"/>
        <end position="21"/>
    </location>
</feature>
<keyword evidence="4" id="KW-1185">Reference proteome</keyword>
<dbReference type="EMBL" id="JAUOEL010000009">
    <property type="protein sequence ID" value="MDO5976708.1"/>
    <property type="molecule type" value="Genomic_DNA"/>
</dbReference>
<name>A0ABT8WU51_9FLAO</name>